<dbReference type="InterPro" id="IPR014730">
    <property type="entry name" value="ETF_a/b_N"/>
</dbReference>
<evidence type="ECO:0000256" key="4">
    <source>
        <dbReference type="ARBA" id="ARBA00022982"/>
    </source>
</evidence>
<name>A0A172YBH0_9GAMM</name>
<dbReference type="SMART" id="SM00893">
    <property type="entry name" value="ETF"/>
    <property type="match status" value="1"/>
</dbReference>
<comment type="function">
    <text evidence="5">The electron transfer flavoprotein serves as a specific electron acceptor for other dehydrogenases. It transfers the electrons to the main respiratory chain via ETF-ubiquinone oxidoreductase (ETF dehydrogenase).</text>
</comment>
<evidence type="ECO:0000256" key="8">
    <source>
        <dbReference type="PIRSR" id="PIRSR000089-1"/>
    </source>
</evidence>
<feature type="binding site" evidence="8">
    <location>
        <begin position="240"/>
        <end position="244"/>
    </location>
    <ligand>
        <name>FAD</name>
        <dbReference type="ChEBI" id="CHEBI:57692"/>
    </ligand>
</feature>
<feature type="binding site" evidence="8">
    <location>
        <begin position="257"/>
        <end position="264"/>
    </location>
    <ligand>
        <name>FAD</name>
        <dbReference type="ChEBI" id="CHEBI:57692"/>
    </ligand>
</feature>
<dbReference type="Pfam" id="PF00766">
    <property type="entry name" value="ETF_alpha"/>
    <property type="match status" value="1"/>
</dbReference>
<dbReference type="EMBL" id="CP015243">
    <property type="protein sequence ID" value="ANF56593.1"/>
    <property type="molecule type" value="Genomic_DNA"/>
</dbReference>
<evidence type="ECO:0000313" key="11">
    <source>
        <dbReference type="Proteomes" id="UP000077875"/>
    </source>
</evidence>
<dbReference type="Pfam" id="PF01012">
    <property type="entry name" value="ETF"/>
    <property type="match status" value="1"/>
</dbReference>
<keyword evidence="4" id="KW-0813">Transport</keyword>
<proteinExistence type="inferred from homology"/>
<keyword evidence="11" id="KW-1185">Reference proteome</keyword>
<dbReference type="Gene3D" id="3.40.50.1220">
    <property type="entry name" value="TPP-binding domain"/>
    <property type="match status" value="1"/>
</dbReference>
<keyword evidence="4" id="KW-0249">Electron transport</keyword>
<evidence type="ECO:0000313" key="10">
    <source>
        <dbReference type="EMBL" id="ANF56593.1"/>
    </source>
</evidence>
<evidence type="ECO:0000256" key="7">
    <source>
        <dbReference type="ARBA" id="ARBA00079299"/>
    </source>
</evidence>
<gene>
    <name evidence="10" type="ORF">A5892_03170</name>
</gene>
<dbReference type="PANTHER" id="PTHR43153:SF1">
    <property type="entry name" value="ELECTRON TRANSFER FLAVOPROTEIN SUBUNIT ALPHA, MITOCHONDRIAL"/>
    <property type="match status" value="1"/>
</dbReference>
<keyword evidence="2" id="KW-0285">Flavoprotein</keyword>
<evidence type="ECO:0000256" key="2">
    <source>
        <dbReference type="ARBA" id="ARBA00022630"/>
    </source>
</evidence>
<dbReference type="KEGG" id="haa:A5892_03170"/>
<protein>
    <recommendedName>
        <fullName evidence="6">Electron transfer flavoprotein subunit alpha</fullName>
    </recommendedName>
    <alternativeName>
        <fullName evidence="7">Electron transfer flavoprotein large subunit</fullName>
    </alternativeName>
</protein>
<sequence>MSSLILIEHHDGRVSPACARVVAAARKIGAPIEALVAGYRVDEVAAQAARLDGVSRVLVADDARYADQLAEPLATLLAAHAKRYGYLLAAASTFGKDVLPRAAALAGVGQISEVIEVVDPATFKRPIHAGALVATVRSDAPLKVLSIRATAFESVGEQAPAPIETVEAQGEALGARFVESHREASERPELTAARVVVSGGRGLGSKQNFSLLEGVAGKLDAAIGASRAAVDAGYVPNELQVGQTGKIVAPDLYIAVGISGAMQHLAGMQGAKVIVAINRDEEAPIFQVADYGLVGDLFELLPELERKL</sequence>
<feature type="binding site" evidence="8">
    <location>
        <position position="201"/>
    </location>
    <ligand>
        <name>FAD</name>
        <dbReference type="ChEBI" id="CHEBI:57692"/>
    </ligand>
</feature>
<dbReference type="PANTHER" id="PTHR43153">
    <property type="entry name" value="ELECTRON TRANSFER FLAVOPROTEIN ALPHA"/>
    <property type="match status" value="1"/>
</dbReference>
<dbReference type="InterPro" id="IPR033947">
    <property type="entry name" value="ETF_alpha_N"/>
</dbReference>
<evidence type="ECO:0000259" key="9">
    <source>
        <dbReference type="SMART" id="SM00893"/>
    </source>
</evidence>
<feature type="binding site" evidence="8">
    <location>
        <begin position="226"/>
        <end position="227"/>
    </location>
    <ligand>
        <name>FAD</name>
        <dbReference type="ChEBI" id="CHEBI:57692"/>
    </ligand>
</feature>
<dbReference type="FunFam" id="3.40.50.1220:FF:000001">
    <property type="entry name" value="Electron transfer flavoprotein, alpha subunit"/>
    <property type="match status" value="1"/>
</dbReference>
<dbReference type="InterPro" id="IPR014731">
    <property type="entry name" value="ETF_asu_C"/>
</dbReference>
<dbReference type="AlphaFoldDB" id="A0A172YBH0"/>
<dbReference type="STRING" id="376489.A5892_03170"/>
<keyword evidence="3 8" id="KW-0274">FAD</keyword>
<dbReference type="CDD" id="cd01715">
    <property type="entry name" value="ETF_alpha"/>
    <property type="match status" value="1"/>
</dbReference>
<feature type="binding site" evidence="8">
    <location>
        <position position="278"/>
    </location>
    <ligand>
        <name>FAD</name>
        <dbReference type="ChEBI" id="CHEBI:57692"/>
    </ligand>
</feature>
<dbReference type="Gene3D" id="3.40.50.620">
    <property type="entry name" value="HUPs"/>
    <property type="match status" value="1"/>
</dbReference>
<dbReference type="SUPFAM" id="SSF52467">
    <property type="entry name" value="DHS-like NAD/FAD-binding domain"/>
    <property type="match status" value="1"/>
</dbReference>
<dbReference type="GO" id="GO:0033539">
    <property type="term" value="P:fatty acid beta-oxidation using acyl-CoA dehydrogenase"/>
    <property type="evidence" value="ECO:0007669"/>
    <property type="project" value="TreeGrafter"/>
</dbReference>
<comment type="similarity">
    <text evidence="1">Belongs to the ETF alpha-subunit/FixB family.</text>
</comment>
<evidence type="ECO:0000256" key="5">
    <source>
        <dbReference type="ARBA" id="ARBA00025649"/>
    </source>
</evidence>
<accession>A0A172YBH0</accession>
<dbReference type="PIRSF" id="PIRSF000089">
    <property type="entry name" value="Electra_flavoP_a"/>
    <property type="match status" value="1"/>
</dbReference>
<dbReference type="GO" id="GO:0009055">
    <property type="term" value="F:electron transfer activity"/>
    <property type="evidence" value="ECO:0007669"/>
    <property type="project" value="InterPro"/>
</dbReference>
<dbReference type="InterPro" id="IPR014729">
    <property type="entry name" value="Rossmann-like_a/b/a_fold"/>
</dbReference>
<reference evidence="10 11" key="1">
    <citation type="submission" date="2016-04" db="EMBL/GenBank/DDBJ databases">
        <title>Complete Genome Sequence of Halotalea alkalilenta IHB B 13600.</title>
        <authorList>
            <person name="Swarnkar M.K."/>
            <person name="Sharma A."/>
            <person name="Kaushal K."/>
            <person name="Soni R."/>
            <person name="Rana S."/>
            <person name="Singh A.K."/>
            <person name="Gulati A."/>
        </authorList>
    </citation>
    <scope>NUCLEOTIDE SEQUENCE [LARGE SCALE GENOMIC DNA]</scope>
    <source>
        <strain evidence="10 11">IHB B 13600</strain>
    </source>
</reference>
<dbReference type="InterPro" id="IPR029035">
    <property type="entry name" value="DHS-like_NAD/FAD-binding_dom"/>
</dbReference>
<comment type="cofactor">
    <cofactor evidence="8">
        <name>FAD</name>
        <dbReference type="ChEBI" id="CHEBI:57692"/>
    </cofactor>
    <text evidence="8">Binds 1 FAD per dimer.</text>
</comment>
<dbReference type="RefSeq" id="WP_064121571.1">
    <property type="nucleotide sequence ID" value="NZ_CP015243.1"/>
</dbReference>
<evidence type="ECO:0000256" key="1">
    <source>
        <dbReference type="ARBA" id="ARBA00005817"/>
    </source>
</evidence>
<dbReference type="InterPro" id="IPR001308">
    <property type="entry name" value="ETF_a/FixB"/>
</dbReference>
<dbReference type="Proteomes" id="UP000077875">
    <property type="component" value="Chromosome"/>
</dbReference>
<evidence type="ECO:0000256" key="6">
    <source>
        <dbReference type="ARBA" id="ARBA00068674"/>
    </source>
</evidence>
<feature type="domain" description="Electron transfer flavoprotein alpha/beta-subunit N-terminal" evidence="9">
    <location>
        <begin position="3"/>
        <end position="181"/>
    </location>
</feature>
<organism evidence="10 11">
    <name type="scientific">Halotalea alkalilenta</name>
    <dbReference type="NCBI Taxonomy" id="376489"/>
    <lineage>
        <taxon>Bacteria</taxon>
        <taxon>Pseudomonadati</taxon>
        <taxon>Pseudomonadota</taxon>
        <taxon>Gammaproteobacteria</taxon>
        <taxon>Oceanospirillales</taxon>
        <taxon>Halomonadaceae</taxon>
        <taxon>Halotalea</taxon>
    </lineage>
</organism>
<dbReference type="GO" id="GO:0050660">
    <property type="term" value="F:flavin adenine dinucleotide binding"/>
    <property type="evidence" value="ECO:0007669"/>
    <property type="project" value="InterPro"/>
</dbReference>
<dbReference type="SUPFAM" id="SSF52402">
    <property type="entry name" value="Adenine nucleotide alpha hydrolases-like"/>
    <property type="match status" value="1"/>
</dbReference>
<evidence type="ECO:0000256" key="3">
    <source>
        <dbReference type="ARBA" id="ARBA00022827"/>
    </source>
</evidence>